<feature type="region of interest" description="Disordered" evidence="1">
    <location>
        <begin position="177"/>
        <end position="228"/>
    </location>
</feature>
<protein>
    <submittedName>
        <fullName evidence="3">Uncharacterized protein</fullName>
    </submittedName>
</protein>
<accession>A0A5S6QCV5</accession>
<evidence type="ECO:0000313" key="3">
    <source>
        <dbReference type="WBParaSite" id="TMUE_1000005053.1"/>
    </source>
</evidence>
<evidence type="ECO:0000313" key="2">
    <source>
        <dbReference type="Proteomes" id="UP000046395"/>
    </source>
</evidence>
<feature type="region of interest" description="Disordered" evidence="1">
    <location>
        <begin position="1"/>
        <end position="54"/>
    </location>
</feature>
<dbReference type="Proteomes" id="UP000046395">
    <property type="component" value="Unassembled WGS sequence"/>
</dbReference>
<dbReference type="WBParaSite" id="TMUE_1000005053.1">
    <property type="protein sequence ID" value="TMUE_1000005053.1"/>
    <property type="gene ID" value="WBGene00299192"/>
</dbReference>
<sequence>MKKGAKANCVSQSAPVKRRYRAPVIEGKSSRAPVDAHQSIAEASGRPPRSPPPFLSISLRDPITGKSTSIDSTLVESVKAVPTQGLHPYPPPRNSCHTRGVTSGSAHRVLKFERPSQLTSRRFPVPIGAKCKATMPPSSRTLKTKKAPAKCHCAVLGSWPSLTTTVTRVLISPNEELQSRQPPVASPLDRQPLEEVGRQKSQLKCGLKSRSRGFLPTGRTKCPTARDQ</sequence>
<proteinExistence type="predicted"/>
<dbReference type="AlphaFoldDB" id="A0A5S6QCV5"/>
<organism evidence="2 3">
    <name type="scientific">Trichuris muris</name>
    <name type="common">Mouse whipworm</name>
    <dbReference type="NCBI Taxonomy" id="70415"/>
    <lineage>
        <taxon>Eukaryota</taxon>
        <taxon>Metazoa</taxon>
        <taxon>Ecdysozoa</taxon>
        <taxon>Nematoda</taxon>
        <taxon>Enoplea</taxon>
        <taxon>Dorylaimia</taxon>
        <taxon>Trichinellida</taxon>
        <taxon>Trichuridae</taxon>
        <taxon>Trichuris</taxon>
    </lineage>
</organism>
<name>A0A5S6QCV5_TRIMR</name>
<evidence type="ECO:0000256" key="1">
    <source>
        <dbReference type="SAM" id="MobiDB-lite"/>
    </source>
</evidence>
<keyword evidence="2" id="KW-1185">Reference proteome</keyword>
<reference evidence="3" key="1">
    <citation type="submission" date="2019-12" db="UniProtKB">
        <authorList>
            <consortium name="WormBaseParasite"/>
        </authorList>
    </citation>
    <scope>IDENTIFICATION</scope>
</reference>